<keyword evidence="1" id="KW-1133">Transmembrane helix</keyword>
<feature type="transmembrane region" description="Helical" evidence="1">
    <location>
        <begin position="21"/>
        <end position="39"/>
    </location>
</feature>
<dbReference type="AlphaFoldDB" id="A0A1U7NJ91"/>
<dbReference type="EMBL" id="MPJW01000018">
    <property type="protein sequence ID" value="OLU43210.1"/>
    <property type="molecule type" value="Genomic_DNA"/>
</dbReference>
<feature type="transmembrane region" description="Helical" evidence="1">
    <location>
        <begin position="288"/>
        <end position="309"/>
    </location>
</feature>
<evidence type="ECO:0000313" key="3">
    <source>
        <dbReference type="Proteomes" id="UP000186341"/>
    </source>
</evidence>
<gene>
    <name evidence="2" type="ORF">BO222_00365</name>
</gene>
<evidence type="ECO:0000256" key="1">
    <source>
        <dbReference type="SAM" id="Phobius"/>
    </source>
</evidence>
<feature type="transmembrane region" description="Helical" evidence="1">
    <location>
        <begin position="180"/>
        <end position="205"/>
    </location>
</feature>
<reference evidence="2 3" key="1">
    <citation type="submission" date="2016-11" db="EMBL/GenBank/DDBJ databases">
        <title>Description of two novel members of the family Erysipelotrichaceae: Ileibacterium lipovorans gen. nov., sp. nov. and Dubosiella newyorkensis, gen. nov., sp. nov.</title>
        <authorList>
            <person name="Cox L.M."/>
            <person name="Sohn J."/>
            <person name="Tyrrell K.L."/>
            <person name="Citron D.M."/>
            <person name="Lawson P.A."/>
            <person name="Patel N.B."/>
            <person name="Iizumi T."/>
            <person name="Perez-Perez G.I."/>
            <person name="Goldstein E.J."/>
            <person name="Blaser M.J."/>
        </authorList>
    </citation>
    <scope>NUCLEOTIDE SEQUENCE [LARGE SCALE GENOMIC DNA]</scope>
    <source>
        <strain evidence="2 3">NYU-BL-A3</strain>
    </source>
</reference>
<accession>A0A1U7NJ91</accession>
<keyword evidence="3" id="KW-1185">Reference proteome</keyword>
<feature type="transmembrane region" description="Helical" evidence="1">
    <location>
        <begin position="255"/>
        <end position="276"/>
    </location>
</feature>
<name>A0A1U7NJ91_9FIRM</name>
<feature type="transmembrane region" description="Helical" evidence="1">
    <location>
        <begin position="226"/>
        <end position="243"/>
    </location>
</feature>
<feature type="transmembrane region" description="Helical" evidence="1">
    <location>
        <begin position="87"/>
        <end position="105"/>
    </location>
</feature>
<comment type="caution">
    <text evidence="2">The sequence shown here is derived from an EMBL/GenBank/DDBJ whole genome shotgun (WGS) entry which is preliminary data.</text>
</comment>
<keyword evidence="1" id="KW-0812">Transmembrane</keyword>
<keyword evidence="1" id="KW-0472">Membrane</keyword>
<protein>
    <submittedName>
        <fullName evidence="2">Uncharacterized protein</fullName>
    </submittedName>
</protein>
<proteinExistence type="predicted"/>
<organism evidence="2 3">
    <name type="scientific">Ileibacterium valens</name>
    <dbReference type="NCBI Taxonomy" id="1862668"/>
    <lineage>
        <taxon>Bacteria</taxon>
        <taxon>Bacillati</taxon>
        <taxon>Bacillota</taxon>
        <taxon>Erysipelotrichia</taxon>
        <taxon>Erysipelotrichales</taxon>
        <taxon>Erysipelotrichaceae</taxon>
        <taxon>Ileibacterium</taxon>
    </lineage>
</organism>
<evidence type="ECO:0000313" key="2">
    <source>
        <dbReference type="EMBL" id="OLU43210.1"/>
    </source>
</evidence>
<dbReference type="Proteomes" id="UP000186341">
    <property type="component" value="Unassembled WGS sequence"/>
</dbReference>
<sequence length="327" mass="36331">MIFEIFEFGIMLLMKTREISRGALLCALYGVLLEINNLTSLSIESLLPVLFGLPIMVCALTSNQKVVQAVLYSMMVLTFLLSGMTTWLYAIGILISAYVLCLPFIRTKKSSKNQTGSQVLFNRHQSSTVYCIDQNFGWCLIVQVGCVFLSMTLFAGLFGYSATQDQALFSLLQGIISPTAILFLISFIAGLLQAVLLDLLLQVILMLMYHGKVRVKIPLSRPIRSIPMVLVLSLSGVVLLMNAPVLKWTMICKDVLLIISITILIWLDILGTISLLHHEQAKSKNRPWLRIAIVLSAYIPPICLIPIGYGMKACLTSKSETSRGYMK</sequence>
<feature type="transmembrane region" description="Helical" evidence="1">
    <location>
        <begin position="136"/>
        <end position="160"/>
    </location>
</feature>